<organism evidence="2 3">
    <name type="scientific">Brucella ceti str. Cudo</name>
    <dbReference type="NCBI Taxonomy" id="595497"/>
    <lineage>
        <taxon>Bacteria</taxon>
        <taxon>Pseudomonadati</taxon>
        <taxon>Pseudomonadota</taxon>
        <taxon>Alphaproteobacteria</taxon>
        <taxon>Hyphomicrobiales</taxon>
        <taxon>Brucellaceae</taxon>
        <taxon>Brucella/Ochrobactrum group</taxon>
        <taxon>Brucella</taxon>
    </lineage>
</organism>
<dbReference type="EMBL" id="ACJD01000005">
    <property type="protein sequence ID" value="EEH14014.1"/>
    <property type="molecule type" value="Genomic_DNA"/>
</dbReference>
<sequence>MRARPPKLTISGPFLSVQPEALPAMSNALFTRIETIARKVHRKAASSGAFKTQFSPPLTGRKAEGQIRGAWSDVNVASK</sequence>
<dbReference type="AlphaFoldDB" id="C0G7X3"/>
<protein>
    <submittedName>
        <fullName evidence="2">Uncharacterized protein</fullName>
    </submittedName>
</protein>
<evidence type="ECO:0000313" key="3">
    <source>
        <dbReference type="Proteomes" id="UP000003678"/>
    </source>
</evidence>
<accession>C0G7X3</accession>
<proteinExistence type="predicted"/>
<reference evidence="2 3" key="1">
    <citation type="submission" date="2009-03" db="EMBL/GenBank/DDBJ databases">
        <authorList>
            <person name="Setubal J.C."/>
            <person name="Boyle S."/>
            <person name="Crasta O.R."/>
            <person name="Gillespie J.J."/>
            <person name="Kenyon R.W."/>
            <person name="Lu J."/>
            <person name="Mane S."/>
            <person name="Nagrani S."/>
            <person name="Shallom J.M."/>
            <person name="Shallom S."/>
            <person name="Shukla M."/>
            <person name="Snyder E.E."/>
            <person name="Sobral B.W."/>
            <person name="Wattam A.R."/>
            <person name="Will R."/>
            <person name="Williams K."/>
            <person name="Yoo H."/>
            <person name="Bruce D.H."/>
            <person name="Detter C."/>
            <person name="Munk C."/>
            <person name="Brettin T.S."/>
            <person name="Ficht T."/>
        </authorList>
    </citation>
    <scope>NUCLEOTIDE SEQUENCE [LARGE SCALE GENOMIC DNA]</scope>
    <source>
        <strain evidence="2 3">Cudo</strain>
    </source>
</reference>
<comment type="caution">
    <text evidence="2">The sequence shown here is derived from an EMBL/GenBank/DDBJ whole genome shotgun (WGS) entry which is preliminary data.</text>
</comment>
<evidence type="ECO:0000256" key="1">
    <source>
        <dbReference type="SAM" id="MobiDB-lite"/>
    </source>
</evidence>
<dbReference type="Proteomes" id="UP000003678">
    <property type="component" value="Unassembled WGS sequence"/>
</dbReference>
<gene>
    <name evidence="2" type="ORF">BCETI_5000081</name>
</gene>
<feature type="region of interest" description="Disordered" evidence="1">
    <location>
        <begin position="46"/>
        <end position="65"/>
    </location>
</feature>
<name>C0G7X3_9HYPH</name>
<evidence type="ECO:0000313" key="2">
    <source>
        <dbReference type="EMBL" id="EEH14014.1"/>
    </source>
</evidence>